<evidence type="ECO:0000259" key="2">
    <source>
        <dbReference type="Pfam" id="PF01205"/>
    </source>
</evidence>
<dbReference type="GO" id="GO:0005737">
    <property type="term" value="C:cytoplasm"/>
    <property type="evidence" value="ECO:0007669"/>
    <property type="project" value="TreeGrafter"/>
</dbReference>
<dbReference type="InterPro" id="IPR023582">
    <property type="entry name" value="Impact"/>
</dbReference>
<feature type="domain" description="Impact N-terminal" evidence="2">
    <location>
        <begin position="58"/>
        <end position="213"/>
    </location>
</feature>
<evidence type="ECO:0000256" key="1">
    <source>
        <dbReference type="ARBA" id="ARBA00007665"/>
    </source>
</evidence>
<dbReference type="SUPFAM" id="SSF54211">
    <property type="entry name" value="Ribosomal protein S5 domain 2-like"/>
    <property type="match status" value="1"/>
</dbReference>
<dbReference type="InterPro" id="IPR020569">
    <property type="entry name" value="UPF0029_Impact_CS"/>
</dbReference>
<evidence type="ECO:0000313" key="3">
    <source>
        <dbReference type="EMBL" id="GME70767.1"/>
    </source>
</evidence>
<accession>A0A9W6T106</accession>
<reference evidence="3" key="1">
    <citation type="submission" date="2023-04" db="EMBL/GenBank/DDBJ databases">
        <title>Candida boidinii NBRC 10035.</title>
        <authorList>
            <person name="Ichikawa N."/>
            <person name="Sato H."/>
            <person name="Tonouchi N."/>
        </authorList>
    </citation>
    <scope>NUCLEOTIDE SEQUENCE</scope>
    <source>
        <strain evidence="3">NBRC 10035</strain>
    </source>
</reference>
<dbReference type="GO" id="GO:0140469">
    <property type="term" value="P:GCN2-mediated signaling"/>
    <property type="evidence" value="ECO:0007669"/>
    <property type="project" value="TreeGrafter"/>
</dbReference>
<organism evidence="3 4">
    <name type="scientific">Candida boidinii</name>
    <name type="common">Yeast</name>
    <dbReference type="NCBI Taxonomy" id="5477"/>
    <lineage>
        <taxon>Eukaryota</taxon>
        <taxon>Fungi</taxon>
        <taxon>Dikarya</taxon>
        <taxon>Ascomycota</taxon>
        <taxon>Saccharomycotina</taxon>
        <taxon>Pichiomycetes</taxon>
        <taxon>Pichiales</taxon>
        <taxon>Pichiaceae</taxon>
        <taxon>Ogataea</taxon>
        <taxon>Ogataea/Candida clade</taxon>
    </lineage>
</organism>
<keyword evidence="4" id="KW-1185">Reference proteome</keyword>
<dbReference type="GO" id="GO:0006446">
    <property type="term" value="P:regulation of translational initiation"/>
    <property type="evidence" value="ECO:0007669"/>
    <property type="project" value="TreeGrafter"/>
</dbReference>
<dbReference type="PANTHER" id="PTHR16301:SF17">
    <property type="entry name" value="IMPACT FAMILY MEMBER YDL177C"/>
    <property type="match status" value="1"/>
</dbReference>
<dbReference type="Proteomes" id="UP001165120">
    <property type="component" value="Unassembled WGS sequence"/>
</dbReference>
<protein>
    <submittedName>
        <fullName evidence="3">Unnamed protein product</fullName>
    </submittedName>
</protein>
<proteinExistence type="inferred from homology"/>
<dbReference type="InterPro" id="IPR036956">
    <property type="entry name" value="Impact_N_sf"/>
</dbReference>
<dbReference type="PROSITE" id="PS00910">
    <property type="entry name" value="UPF0029"/>
    <property type="match status" value="1"/>
</dbReference>
<dbReference type="PANTHER" id="PTHR16301">
    <property type="entry name" value="IMPACT-RELATED"/>
    <property type="match status" value="1"/>
</dbReference>
<gene>
    <name evidence="3" type="ORF">Cboi02_000295000</name>
</gene>
<dbReference type="Pfam" id="PF01205">
    <property type="entry name" value="Impact_N"/>
    <property type="match status" value="1"/>
</dbReference>
<evidence type="ECO:0000313" key="4">
    <source>
        <dbReference type="Proteomes" id="UP001165120"/>
    </source>
</evidence>
<name>A0A9W6T106_CANBO</name>
<dbReference type="AlphaFoldDB" id="A0A9W6T106"/>
<dbReference type="EMBL" id="BSXN01000951">
    <property type="protein sequence ID" value="GME70767.1"/>
    <property type="molecule type" value="Genomic_DNA"/>
</dbReference>
<comment type="similarity">
    <text evidence="1">Belongs to the IMPACT family.</text>
</comment>
<dbReference type="InterPro" id="IPR020568">
    <property type="entry name" value="Ribosomal_Su5_D2-typ_SF"/>
</dbReference>
<sequence length="245" mass="27501">MKTVFNQYRNINPLIKQTRPRPSLTRPLLLGIRNFTNVTTGKLNQTNWISSRIITINKSKFQSHIIKFNGSDNLNELISDLVSNNKSIQKSSHPAMLAWRTGSEDGNGNGNGDRPWNITQVANTNVSNLSKRKTGKDSSKLSGNTTASTYIMKNLSNFNQGFHDDGEGGSGQRLIGLIERLRLVNILVVVTRWYGGVPLGSTRFKCISDIAIENLKDIGVLDLKLSNKNWYINYENFINSKQMNK</sequence>
<dbReference type="Gene3D" id="3.30.230.30">
    <property type="entry name" value="Impact, N-terminal domain"/>
    <property type="match status" value="1"/>
</dbReference>
<dbReference type="InterPro" id="IPR001498">
    <property type="entry name" value="Impact_N"/>
</dbReference>
<comment type="caution">
    <text evidence="3">The sequence shown here is derived from an EMBL/GenBank/DDBJ whole genome shotgun (WGS) entry which is preliminary data.</text>
</comment>